<organism evidence="3 4">
    <name type="scientific">Heligmosomoides polygyrus</name>
    <name type="common">Parasitic roundworm</name>
    <dbReference type="NCBI Taxonomy" id="6339"/>
    <lineage>
        <taxon>Eukaryota</taxon>
        <taxon>Metazoa</taxon>
        <taxon>Ecdysozoa</taxon>
        <taxon>Nematoda</taxon>
        <taxon>Chromadorea</taxon>
        <taxon>Rhabditida</taxon>
        <taxon>Rhabditina</taxon>
        <taxon>Rhabditomorpha</taxon>
        <taxon>Strongyloidea</taxon>
        <taxon>Heligmosomidae</taxon>
        <taxon>Heligmosomoides</taxon>
    </lineage>
</organism>
<evidence type="ECO:0000313" key="4">
    <source>
        <dbReference type="WBParaSite" id="HPBE_0002270801-mRNA-1"/>
    </source>
</evidence>
<proteinExistence type="predicted"/>
<feature type="transmembrane region" description="Helical" evidence="1">
    <location>
        <begin position="139"/>
        <end position="161"/>
    </location>
</feature>
<dbReference type="WBParaSite" id="HPBE_0002270801-mRNA-1">
    <property type="protein sequence ID" value="HPBE_0002270801-mRNA-1"/>
    <property type="gene ID" value="HPBE_0002270801"/>
</dbReference>
<evidence type="ECO:0000256" key="1">
    <source>
        <dbReference type="SAM" id="Phobius"/>
    </source>
</evidence>
<evidence type="ECO:0000313" key="2">
    <source>
        <dbReference type="EMBL" id="VDP34248.1"/>
    </source>
</evidence>
<dbReference type="Proteomes" id="UP000050761">
    <property type="component" value="Unassembled WGS sequence"/>
</dbReference>
<accession>A0A3P8DK46</accession>
<dbReference type="EMBL" id="UZAH01034270">
    <property type="protein sequence ID" value="VDP34248.1"/>
    <property type="molecule type" value="Genomic_DNA"/>
</dbReference>
<keyword evidence="1" id="KW-1133">Transmembrane helix</keyword>
<accession>A0A183GJ68</accession>
<reference evidence="4" key="2">
    <citation type="submission" date="2019-09" db="UniProtKB">
        <authorList>
            <consortium name="WormBaseParasite"/>
        </authorList>
    </citation>
    <scope>IDENTIFICATION</scope>
</reference>
<keyword evidence="1" id="KW-0812">Transmembrane</keyword>
<feature type="transmembrane region" description="Helical" evidence="1">
    <location>
        <begin position="107"/>
        <end position="133"/>
    </location>
</feature>
<feature type="transmembrane region" description="Helical" evidence="1">
    <location>
        <begin position="173"/>
        <end position="192"/>
    </location>
</feature>
<reference evidence="2 3" key="1">
    <citation type="submission" date="2018-11" db="EMBL/GenBank/DDBJ databases">
        <authorList>
            <consortium name="Pathogen Informatics"/>
        </authorList>
    </citation>
    <scope>NUCLEOTIDE SEQUENCE [LARGE SCALE GENOMIC DNA]</scope>
</reference>
<name>A0A183GJ68_HELPZ</name>
<dbReference type="OrthoDB" id="5837365at2759"/>
<keyword evidence="1" id="KW-0472">Membrane</keyword>
<dbReference type="AlphaFoldDB" id="A0A183GJ68"/>
<feature type="transmembrane region" description="Helical" evidence="1">
    <location>
        <begin position="242"/>
        <end position="264"/>
    </location>
</feature>
<keyword evidence="3" id="KW-1185">Reference proteome</keyword>
<gene>
    <name evidence="2" type="ORF">HPBE_LOCUS22707</name>
</gene>
<sequence>MRESETDEIQLVDLRRVLKVPDLHTIHCLNSRYRKETLATVRAAGEQSVSIAPVSVTKLSRMTEIDSLKIAAVAPLSMVVLLVAFNVSWDSKMKEPLIVMNAGRFSILLASIICNFFLTVLSVSIVFVVAVVFNEKLPIFVVFVALLLLALGSVIFGVLCGTVFPDAINSIKLAIVLWGLACYFGFAAPPIYERYWLVLANQVNIVAAFNNILQSCEYQELRGIPVSFSTVFAYTDIVNPGISFIFMAADIIMCLTALVCYELIDWADMYTGTHMWLSRKKLASFRSFIFYLIWRYKSLLA</sequence>
<evidence type="ECO:0000313" key="3">
    <source>
        <dbReference type="Proteomes" id="UP000050761"/>
    </source>
</evidence>
<feature type="transmembrane region" description="Helical" evidence="1">
    <location>
        <begin position="68"/>
        <end position="87"/>
    </location>
</feature>
<protein>
    <submittedName>
        <fullName evidence="4">ABC2_membrane domain-containing protein</fullName>
    </submittedName>
</protein>